<reference evidence="4" key="1">
    <citation type="journal article" date="2013" name="Nat. Genet.">
        <title>The wheat powdery mildew genome shows the unique evolution of an obligate biotroph.</title>
        <authorList>
            <person name="Wicker T."/>
            <person name="Oberhaensli S."/>
            <person name="Parlange F."/>
            <person name="Buchmann J.P."/>
            <person name="Shatalina M."/>
            <person name="Roffler S."/>
            <person name="Ben-David R."/>
            <person name="Dolezel J."/>
            <person name="Simkova H."/>
            <person name="Schulze-Lefert P."/>
            <person name="Spanu P.D."/>
            <person name="Bruggmann R."/>
            <person name="Amselem J."/>
            <person name="Quesneville H."/>
            <person name="Ver Loren van Themaat E."/>
            <person name="Paape T."/>
            <person name="Shimizu K.K."/>
            <person name="Keller B."/>
        </authorList>
    </citation>
    <scope>NUCLEOTIDE SEQUENCE [LARGE SCALE GENOMIC DNA]</scope>
    <source>
        <strain evidence="4">96224</strain>
    </source>
</reference>
<evidence type="ECO:0000313" key="2">
    <source>
        <dbReference type="EMBL" id="EPQ63021.1"/>
    </source>
</evidence>
<protein>
    <submittedName>
        <fullName evidence="3">Bgt-4347</fullName>
    </submittedName>
</protein>
<dbReference type="EMBL" id="KE375135">
    <property type="protein sequence ID" value="EPQ63021.1"/>
    <property type="molecule type" value="Genomic_DNA"/>
</dbReference>
<evidence type="ECO:0000313" key="4">
    <source>
        <dbReference type="Proteomes" id="UP000053110"/>
    </source>
</evidence>
<dbReference type="AlphaFoldDB" id="A0A061HJP3"/>
<name>A0A061HJP3_BLUGR</name>
<feature type="compositionally biased region" description="Acidic residues" evidence="1">
    <location>
        <begin position="79"/>
        <end position="104"/>
    </location>
</feature>
<organism evidence="3">
    <name type="scientific">Blumeria graminis f. sp. tritici 96224</name>
    <dbReference type="NCBI Taxonomy" id="1268274"/>
    <lineage>
        <taxon>Eukaryota</taxon>
        <taxon>Fungi</taxon>
        <taxon>Dikarya</taxon>
        <taxon>Ascomycota</taxon>
        <taxon>Pezizomycotina</taxon>
        <taxon>Leotiomycetes</taxon>
        <taxon>Erysiphales</taxon>
        <taxon>Erysiphaceae</taxon>
        <taxon>Blumeria</taxon>
    </lineage>
</organism>
<proteinExistence type="predicted"/>
<dbReference type="HOGENOM" id="CLU_1315206_0_0_1"/>
<feature type="compositionally biased region" description="Basic and acidic residues" evidence="1">
    <location>
        <begin position="69"/>
        <end position="78"/>
    </location>
</feature>
<feature type="compositionally biased region" description="Basic and acidic residues" evidence="1">
    <location>
        <begin position="142"/>
        <end position="154"/>
    </location>
</feature>
<accession>A0A061HJP3</accession>
<reference evidence="2" key="2">
    <citation type="submission" date="2013-01" db="EMBL/GenBank/DDBJ databases">
        <title>The wheat powdery mildew genome reveals unique evolution of an obligate biotroph.</title>
        <authorList>
            <person name="Oberhaensli S."/>
            <person name="Wicker T."/>
            <person name="Keller B."/>
        </authorList>
    </citation>
    <scope>NUCLEOTIDE SEQUENCE</scope>
    <source>
        <strain evidence="2">96224</strain>
    </source>
</reference>
<feature type="compositionally biased region" description="Basic and acidic residues" evidence="1">
    <location>
        <begin position="105"/>
        <end position="118"/>
    </location>
</feature>
<dbReference type="EMBL" id="UIGY01000184">
    <property type="protein sequence ID" value="SUZ12519.1"/>
    <property type="molecule type" value="Genomic_DNA"/>
</dbReference>
<feature type="compositionally biased region" description="Basic and acidic residues" evidence="1">
    <location>
        <begin position="189"/>
        <end position="210"/>
    </location>
</feature>
<feature type="compositionally biased region" description="Polar residues" evidence="1">
    <location>
        <begin position="174"/>
        <end position="188"/>
    </location>
</feature>
<dbReference type="Proteomes" id="UP000053110">
    <property type="component" value="Unassembled WGS sequence"/>
</dbReference>
<evidence type="ECO:0000256" key="1">
    <source>
        <dbReference type="SAM" id="MobiDB-lite"/>
    </source>
</evidence>
<feature type="region of interest" description="Disordered" evidence="1">
    <location>
        <begin position="68"/>
        <end position="210"/>
    </location>
</feature>
<reference evidence="3" key="3">
    <citation type="submission" date="2018-07" db="EMBL/GenBank/DDBJ databases">
        <authorList>
            <person name="Quirk P.G."/>
            <person name="Krulwich T.A."/>
        </authorList>
    </citation>
    <scope>NUCLEOTIDE SEQUENCE</scope>
    <source>
        <strain evidence="3">96224</strain>
    </source>
</reference>
<evidence type="ECO:0000313" key="3">
    <source>
        <dbReference type="EMBL" id="SUZ12519.1"/>
    </source>
</evidence>
<gene>
    <name evidence="2" type="ORF">BGT96224_4347</name>
    <name evidence="3" type="ORF">BGT96224V2_LOCUS5695</name>
</gene>
<sequence>MAVSRTISLRSCFRLARTAVARPIHQTTRRQYASGQHAQPNTGSDAMWAAGAVLVTIPSCWYLLSNKSKTSDHNHHDEETEVITSEEEIEKDVDSESESAEEESREAHESGIEADKPESIGTEKPNQEEDDYDRNTQTPAKVNKDEREGIKDKSNPLIDEENSSLKNETDDDTSNSGAQESSNMNETSDYSKKNENQLAESEPKSADNSD</sequence>
<dbReference type="OrthoDB" id="4590707at2759"/>